<dbReference type="RefSeq" id="XP_025412141.1">
    <property type="nucleotide sequence ID" value="XM_025556356.1"/>
</dbReference>
<name>A0A8B8FNT2_9HEMI</name>
<gene>
    <name evidence="10" type="primary">LOC112684713</name>
</gene>
<keyword evidence="3" id="KW-0378">Hydrolase</keyword>
<sequence length="488" mass="56292">MFRRVREAARAFYDTYPSSDLNARCGGHGQRRRRRRRSTVRSRRLRVRVATSPRVLTMVSTRALLQSRRRPGSTNALVAAVFFSTFCSVRPTAAVDFLTTGQLIEKHGHSAGYSRYSVPTEDGYLVNLFHIKGHGGPPFLLLHALMGASDQWFLRDEHHDLPSILANNGYDVWLGDFRGNLYSKQHTYLNATDSEYWKFSIDEWALYDVPAMIDFVCNNTEYDKTYLVTYSMSSAVVLATTSARPEYNDKIIVSYHLAPFVAFTNIKSILLRIGVHFGQFYLAIARNIKKFELFPRNHWSINSISLFCSKQSVFLNACVSLLSEFFGFDTTSKNSTNSVLLVMFQMNLDFKLAYSRAGVSLNSIDHLLQMIRTSKFQHYDMGSSKNMWKYGQLKPPEYDLRKVTSPVVLYYSQNDRVVDSGTIHKLISILPNVYQTIIIPHKTFGHIDYSFSTNAKTLVFDSIINIARQFRVPRNYPLYNDYYYYYYK</sequence>
<accession>A0A8B8FNT2</accession>
<keyword evidence="6" id="KW-0325">Glycoprotein</keyword>
<reference evidence="10" key="1">
    <citation type="submission" date="2025-08" db="UniProtKB">
        <authorList>
            <consortium name="RefSeq"/>
        </authorList>
    </citation>
    <scope>IDENTIFICATION</scope>
    <source>
        <tissue evidence="10">Whole body</tissue>
    </source>
</reference>
<dbReference type="Gene3D" id="3.40.50.1820">
    <property type="entry name" value="alpha/beta hydrolase"/>
    <property type="match status" value="1"/>
</dbReference>
<evidence type="ECO:0000256" key="6">
    <source>
        <dbReference type="ARBA" id="ARBA00023180"/>
    </source>
</evidence>
<evidence type="ECO:0000256" key="7">
    <source>
        <dbReference type="SAM" id="MobiDB-lite"/>
    </source>
</evidence>
<protein>
    <submittedName>
        <fullName evidence="10">Lipase 3-like isoform X1</fullName>
    </submittedName>
</protein>
<evidence type="ECO:0000256" key="2">
    <source>
        <dbReference type="ARBA" id="ARBA00022729"/>
    </source>
</evidence>
<evidence type="ECO:0000256" key="5">
    <source>
        <dbReference type="ARBA" id="ARBA00023098"/>
    </source>
</evidence>
<dbReference type="GeneID" id="112684713"/>
<keyword evidence="5" id="KW-0443">Lipid metabolism</keyword>
<dbReference type="SUPFAM" id="SSF53474">
    <property type="entry name" value="alpha/beta-Hydrolases"/>
    <property type="match status" value="1"/>
</dbReference>
<comment type="similarity">
    <text evidence="1">Belongs to the AB hydrolase superfamily. Lipase family.</text>
</comment>
<evidence type="ECO:0000313" key="9">
    <source>
        <dbReference type="Proteomes" id="UP000694846"/>
    </source>
</evidence>
<dbReference type="InterPro" id="IPR000073">
    <property type="entry name" value="AB_hydrolase_1"/>
</dbReference>
<evidence type="ECO:0000256" key="4">
    <source>
        <dbReference type="ARBA" id="ARBA00022963"/>
    </source>
</evidence>
<dbReference type="OrthoDB" id="9974421at2759"/>
<feature type="domain" description="AB hydrolase-1" evidence="8">
    <location>
        <begin position="137"/>
        <end position="246"/>
    </location>
</feature>
<keyword evidence="9" id="KW-1185">Reference proteome</keyword>
<dbReference type="AlphaFoldDB" id="A0A8B8FNT2"/>
<dbReference type="GO" id="GO:0016787">
    <property type="term" value="F:hydrolase activity"/>
    <property type="evidence" value="ECO:0007669"/>
    <property type="project" value="UniProtKB-KW"/>
</dbReference>
<proteinExistence type="inferred from homology"/>
<dbReference type="Proteomes" id="UP000694846">
    <property type="component" value="Unplaced"/>
</dbReference>
<dbReference type="GO" id="GO:0016042">
    <property type="term" value="P:lipid catabolic process"/>
    <property type="evidence" value="ECO:0007669"/>
    <property type="project" value="UniProtKB-KW"/>
</dbReference>
<evidence type="ECO:0000259" key="8">
    <source>
        <dbReference type="Pfam" id="PF00561"/>
    </source>
</evidence>
<dbReference type="FunFam" id="3.40.50.1820:FF:000057">
    <property type="entry name" value="Lipase"/>
    <property type="match status" value="1"/>
</dbReference>
<evidence type="ECO:0000313" key="10">
    <source>
        <dbReference type="RefSeq" id="XP_025412141.1"/>
    </source>
</evidence>
<feature type="compositionally biased region" description="Basic residues" evidence="7">
    <location>
        <begin position="29"/>
        <end position="43"/>
    </location>
</feature>
<dbReference type="InterPro" id="IPR029058">
    <property type="entry name" value="AB_hydrolase_fold"/>
</dbReference>
<feature type="region of interest" description="Disordered" evidence="7">
    <location>
        <begin position="23"/>
        <end position="43"/>
    </location>
</feature>
<evidence type="ECO:0000256" key="3">
    <source>
        <dbReference type="ARBA" id="ARBA00022801"/>
    </source>
</evidence>
<keyword evidence="4" id="KW-0442">Lipid degradation</keyword>
<keyword evidence="2" id="KW-0732">Signal</keyword>
<dbReference type="Pfam" id="PF00561">
    <property type="entry name" value="Abhydrolase_1"/>
    <property type="match status" value="1"/>
</dbReference>
<dbReference type="PANTHER" id="PTHR11005">
    <property type="entry name" value="LYSOSOMAL ACID LIPASE-RELATED"/>
    <property type="match status" value="1"/>
</dbReference>
<evidence type="ECO:0000256" key="1">
    <source>
        <dbReference type="ARBA" id="ARBA00010701"/>
    </source>
</evidence>
<organism evidence="9 10">
    <name type="scientific">Sipha flava</name>
    <name type="common">yellow sugarcane aphid</name>
    <dbReference type="NCBI Taxonomy" id="143950"/>
    <lineage>
        <taxon>Eukaryota</taxon>
        <taxon>Metazoa</taxon>
        <taxon>Ecdysozoa</taxon>
        <taxon>Arthropoda</taxon>
        <taxon>Hexapoda</taxon>
        <taxon>Insecta</taxon>
        <taxon>Pterygota</taxon>
        <taxon>Neoptera</taxon>
        <taxon>Paraneoptera</taxon>
        <taxon>Hemiptera</taxon>
        <taxon>Sternorrhyncha</taxon>
        <taxon>Aphidomorpha</taxon>
        <taxon>Aphidoidea</taxon>
        <taxon>Aphididae</taxon>
        <taxon>Sipha</taxon>
    </lineage>
</organism>